<keyword evidence="3" id="KW-1185">Reference proteome</keyword>
<dbReference type="EMBL" id="MASW01000001">
    <property type="protein sequence ID" value="PXY31514.1"/>
    <property type="molecule type" value="Genomic_DNA"/>
</dbReference>
<accession>A0A2V4B835</accession>
<organism evidence="2 3">
    <name type="scientific">Prauserella muralis</name>
    <dbReference type="NCBI Taxonomy" id="588067"/>
    <lineage>
        <taxon>Bacteria</taxon>
        <taxon>Bacillati</taxon>
        <taxon>Actinomycetota</taxon>
        <taxon>Actinomycetes</taxon>
        <taxon>Pseudonocardiales</taxon>
        <taxon>Pseudonocardiaceae</taxon>
        <taxon>Prauserella</taxon>
    </lineage>
</organism>
<comment type="caution">
    <text evidence="2">The sequence shown here is derived from an EMBL/GenBank/DDBJ whole genome shotgun (WGS) entry which is preliminary data.</text>
</comment>
<evidence type="ECO:0000256" key="1">
    <source>
        <dbReference type="SAM" id="Phobius"/>
    </source>
</evidence>
<dbReference type="Pfam" id="PF10861">
    <property type="entry name" value="DUF2784"/>
    <property type="match status" value="1"/>
</dbReference>
<dbReference type="Proteomes" id="UP000249915">
    <property type="component" value="Unassembled WGS sequence"/>
</dbReference>
<reference evidence="2 3" key="1">
    <citation type="submission" date="2016-07" db="EMBL/GenBank/DDBJ databases">
        <title>Draft genome sequence of Prauserella muralis DSM 45305, isolated from a mould-covered wall in an indoor environment.</title>
        <authorList>
            <person name="Ruckert C."/>
            <person name="Albersmeier A."/>
            <person name="Jiang C.-L."/>
            <person name="Jiang Y."/>
            <person name="Kalinowski J."/>
            <person name="Schneider O."/>
            <person name="Winkler A."/>
            <person name="Zotchev S.B."/>
        </authorList>
    </citation>
    <scope>NUCLEOTIDE SEQUENCE [LARGE SCALE GENOMIC DNA]</scope>
    <source>
        <strain evidence="2 3">DSM 45305</strain>
    </source>
</reference>
<keyword evidence="1" id="KW-0472">Membrane</keyword>
<name>A0A2V4B835_9PSEU</name>
<protein>
    <recommendedName>
        <fullName evidence="4">DUF2784 domain-containing protein</fullName>
    </recommendedName>
</protein>
<dbReference type="RefSeq" id="WP_112279548.1">
    <property type="nucleotide sequence ID" value="NZ_MASW01000001.1"/>
</dbReference>
<keyword evidence="1" id="KW-1133">Transmembrane helix</keyword>
<evidence type="ECO:0008006" key="4">
    <source>
        <dbReference type="Google" id="ProtNLM"/>
    </source>
</evidence>
<sequence length="131" mass="14708">MLWWLTALTTAVHFLALLYIGLGGFLAWIWPKSVFVHVFFALWGVAVNVFPLPCPLTVLEDHLRGLRGLEPMPGGFNEYYIYDTLIPRELLPVVGVAALLLVIGSYVGAYAHWRQRHHHDDGVPGHPVRLG</sequence>
<dbReference type="AlphaFoldDB" id="A0A2V4B835"/>
<dbReference type="InterPro" id="IPR021218">
    <property type="entry name" value="DUF2784"/>
</dbReference>
<feature type="transmembrane region" description="Helical" evidence="1">
    <location>
        <begin position="38"/>
        <end position="59"/>
    </location>
</feature>
<feature type="transmembrane region" description="Helical" evidence="1">
    <location>
        <begin position="90"/>
        <end position="109"/>
    </location>
</feature>
<feature type="transmembrane region" description="Helical" evidence="1">
    <location>
        <begin position="12"/>
        <end position="31"/>
    </location>
</feature>
<evidence type="ECO:0000313" key="3">
    <source>
        <dbReference type="Proteomes" id="UP000249915"/>
    </source>
</evidence>
<gene>
    <name evidence="2" type="ORF">BAY60_03830</name>
</gene>
<proteinExistence type="predicted"/>
<keyword evidence="1" id="KW-0812">Transmembrane</keyword>
<evidence type="ECO:0000313" key="2">
    <source>
        <dbReference type="EMBL" id="PXY31514.1"/>
    </source>
</evidence>
<dbReference type="OrthoDB" id="370375at2"/>